<feature type="domain" description="SLH" evidence="2">
    <location>
        <begin position="1056"/>
        <end position="1119"/>
    </location>
</feature>
<evidence type="ECO:0000313" key="4">
    <source>
        <dbReference type="Proteomes" id="UP000621560"/>
    </source>
</evidence>
<protein>
    <submittedName>
        <fullName evidence="3">S-layer homology domain-containing protein</fullName>
    </submittedName>
</protein>
<feature type="domain" description="SLH" evidence="2">
    <location>
        <begin position="990"/>
        <end position="1053"/>
    </location>
</feature>
<proteinExistence type="predicted"/>
<sequence>MARRVKQTFSLLMAAVLMVTMAPWLQGQAQAAPGDPSAYVQFDDFSTDVNFPTPVNTSVINLKGSFTAVSSDSLSFKVERLENGAVVESSTGSSTPQISGSNFIFAGISLFNGLNRVSVIARNDSGNTIEAPVYVYFGNAPYISEVTLADGRPLSDQTPVLVNIENPSIIIKATNTTTVTVNGVTSYNGGAGTFVLSDLNLDSGLNNLAIVASNEDRTYGLDRKLVYFNGDPTAYNVTLGTTLLDGNPTIAPVTDASSTISGSLVFLKPDTTTAAPAITVEIKDTLGASVVAPTAAPITDTSTSSEWVTFDFETAAGTTVPSNGNYVLVVTSTAYNGSTANYAVPFSVRDANSPYITGTRQLYSVTDPASVGGEVTYGSVTQFSDNTTIYELPLYLMVETENADLADDTVTLTASNGGLTKADFTGNSGAYRVFKITALPEGESRLDFTVTEGGGTGNTHTVSRTVQFIPIPNIQPMNVYNGQQFNVAGDLTAFNLKLNNFSAAEAANVRVTMNGVTKTVGNATPTGGVYTIPFGTDLKLVPGTNEIVFSGTANGVPVTTKVVVYLFSADEPFVSGVVPVPYIVNPAEWTSTDPQGKYVLTGTDEYTTHESRVDILFKVKNLDDLIIRVDGVQYAHAAVDSGDNSLDVDNANVDQLIVETSNTSNREYGLRLHGLQLPQSGTISITIVTANQAVNASQTITIIRELSPYIVLSPLLPNESVVNQNFLNVVIQAEGADSVLLGKETMVKGSNDIFRLEYNGLRRGKNKIGFTVLRGTEELEGEFEVTYAESPTVGAQYKTAISRSGKISAFDKSIEIALPRNTYLTPASMTQAEEVGLVADQQVLVGIADTYDGRTIKRENIDGTINIVSSAPGFLYPRSHFGFASDLFWVDSGSVDDADDYTFNPAAHPYQSGNQFYARNEQEWLKPTQRGEITLTYDGNLTNVAANNLGIWRYNNFTRGWENIGGIVNTRRKTITASFDGFGYYAVMGLRYSYGDIISHEYARQSLERMLARGVMLPRDTNDFGVYENITRGEFAQILVKMTDIPLDYLGELTFQDVQAFAIPGALWDYRYVETAARKGIVRGKGPRVFMPNDPLTREEAAVMIARATNLLKGDEDPEKDRIDLQKEFTDANLVTYYAVSAVLAVFDEEFILGLPNTSAPGTFRFDPMANLKRADTAIIAERVMRELKLL</sequence>
<comment type="caution">
    <text evidence="3">The sequence shown here is derived from an EMBL/GenBank/DDBJ whole genome shotgun (WGS) entry which is preliminary data.</text>
</comment>
<dbReference type="PROSITE" id="PS51272">
    <property type="entry name" value="SLH"/>
    <property type="match status" value="3"/>
</dbReference>
<dbReference type="Proteomes" id="UP000621560">
    <property type="component" value="Unassembled WGS sequence"/>
</dbReference>
<dbReference type="InterPro" id="IPR001119">
    <property type="entry name" value="SLH_dom"/>
</dbReference>
<keyword evidence="1" id="KW-0732">Signal</keyword>
<name>A0A927BUP4_9BACL</name>
<feature type="signal peptide" evidence="1">
    <location>
        <begin position="1"/>
        <end position="31"/>
    </location>
</feature>
<dbReference type="Pfam" id="PF00395">
    <property type="entry name" value="SLH"/>
    <property type="match status" value="2"/>
</dbReference>
<dbReference type="RefSeq" id="WP_190917831.1">
    <property type="nucleotide sequence ID" value="NZ_JACXIZ010000019.1"/>
</dbReference>
<evidence type="ECO:0000259" key="2">
    <source>
        <dbReference type="PROSITE" id="PS51272"/>
    </source>
</evidence>
<accession>A0A927BUP4</accession>
<keyword evidence="4" id="KW-1185">Reference proteome</keyword>
<reference evidence="3" key="1">
    <citation type="submission" date="2020-09" db="EMBL/GenBank/DDBJ databases">
        <title>A novel bacterium of genus Paenibacillus, isolated from South China Sea.</title>
        <authorList>
            <person name="Huang H."/>
            <person name="Mo K."/>
            <person name="Hu Y."/>
        </authorList>
    </citation>
    <scope>NUCLEOTIDE SEQUENCE</scope>
    <source>
        <strain evidence="3">IB182496</strain>
    </source>
</reference>
<feature type="chain" id="PRO_5037044355" evidence="1">
    <location>
        <begin position="32"/>
        <end position="1191"/>
    </location>
</feature>
<evidence type="ECO:0000256" key="1">
    <source>
        <dbReference type="SAM" id="SignalP"/>
    </source>
</evidence>
<dbReference type="EMBL" id="JACXIZ010000019">
    <property type="protein sequence ID" value="MBD2845854.1"/>
    <property type="molecule type" value="Genomic_DNA"/>
</dbReference>
<evidence type="ECO:0000313" key="3">
    <source>
        <dbReference type="EMBL" id="MBD2845854.1"/>
    </source>
</evidence>
<feature type="domain" description="SLH" evidence="2">
    <location>
        <begin position="1126"/>
        <end position="1191"/>
    </location>
</feature>
<dbReference type="AlphaFoldDB" id="A0A927BUP4"/>
<gene>
    <name evidence="3" type="ORF">IDH44_11685</name>
</gene>
<organism evidence="3 4">
    <name type="scientific">Paenibacillus sabuli</name>
    <dbReference type="NCBI Taxonomy" id="2772509"/>
    <lineage>
        <taxon>Bacteria</taxon>
        <taxon>Bacillati</taxon>
        <taxon>Bacillota</taxon>
        <taxon>Bacilli</taxon>
        <taxon>Bacillales</taxon>
        <taxon>Paenibacillaceae</taxon>
        <taxon>Paenibacillus</taxon>
    </lineage>
</organism>